<dbReference type="AlphaFoldDB" id="A0A182IEQ2"/>
<keyword evidence="2" id="KW-1185">Reference proteome</keyword>
<protein>
    <recommendedName>
        <fullName evidence="3">Tc1-like transposase DDE domain-containing protein</fullName>
    </recommendedName>
</protein>
<proteinExistence type="predicted"/>
<name>A0A182IEQ2_ANOAR</name>
<dbReference type="EMBL" id="APCN01009171">
    <property type="status" value="NOT_ANNOTATED_CDS"/>
    <property type="molecule type" value="Genomic_DNA"/>
</dbReference>
<organism evidence="1 2">
    <name type="scientific">Anopheles arabiensis</name>
    <name type="common">Mosquito</name>
    <dbReference type="NCBI Taxonomy" id="7173"/>
    <lineage>
        <taxon>Eukaryota</taxon>
        <taxon>Metazoa</taxon>
        <taxon>Ecdysozoa</taxon>
        <taxon>Arthropoda</taxon>
        <taxon>Hexapoda</taxon>
        <taxon>Insecta</taxon>
        <taxon>Pterygota</taxon>
        <taxon>Neoptera</taxon>
        <taxon>Endopterygota</taxon>
        <taxon>Diptera</taxon>
        <taxon>Nematocera</taxon>
        <taxon>Culicoidea</taxon>
        <taxon>Culicidae</taxon>
        <taxon>Anophelinae</taxon>
        <taxon>Anopheles</taxon>
    </lineage>
</organism>
<evidence type="ECO:0000313" key="2">
    <source>
        <dbReference type="Proteomes" id="UP000075840"/>
    </source>
</evidence>
<sequence>MKWPALSPDLNPIENLWAIFKKRLGKNIPEDLDHLFDHMQEVWSKIPPKTIQNLVWMGCRCVNA</sequence>
<dbReference type="InterPro" id="IPR036397">
    <property type="entry name" value="RNaseH_sf"/>
</dbReference>
<evidence type="ECO:0008006" key="3">
    <source>
        <dbReference type="Google" id="ProtNLM"/>
    </source>
</evidence>
<accession>A0A182IEQ2</accession>
<dbReference type="Gene3D" id="3.30.420.10">
    <property type="entry name" value="Ribonuclease H-like superfamily/Ribonuclease H"/>
    <property type="match status" value="1"/>
</dbReference>
<dbReference type="EnsemblMetazoa" id="AARA012079-RA">
    <property type="protein sequence ID" value="AARA012079-PA"/>
    <property type="gene ID" value="AARA012079"/>
</dbReference>
<dbReference type="Proteomes" id="UP000075840">
    <property type="component" value="Unassembled WGS sequence"/>
</dbReference>
<dbReference type="GO" id="GO:0003676">
    <property type="term" value="F:nucleic acid binding"/>
    <property type="evidence" value="ECO:0007669"/>
    <property type="project" value="InterPro"/>
</dbReference>
<reference evidence="1" key="1">
    <citation type="submission" date="2022-08" db="UniProtKB">
        <authorList>
            <consortium name="EnsemblMetazoa"/>
        </authorList>
    </citation>
    <scope>IDENTIFICATION</scope>
    <source>
        <strain evidence="1">Dongola</strain>
    </source>
</reference>
<evidence type="ECO:0000313" key="1">
    <source>
        <dbReference type="EnsemblMetazoa" id="AARA012079-PA"/>
    </source>
</evidence>
<dbReference type="VEuPathDB" id="VectorBase:AARA012079"/>